<proteinExistence type="predicted"/>
<dbReference type="Pfam" id="PF00465">
    <property type="entry name" value="Fe-ADH"/>
    <property type="match status" value="1"/>
</dbReference>
<organism evidence="5 6">
    <name type="scientific">Fusarium tjaetaba</name>
    <dbReference type="NCBI Taxonomy" id="1567544"/>
    <lineage>
        <taxon>Eukaryota</taxon>
        <taxon>Fungi</taxon>
        <taxon>Dikarya</taxon>
        <taxon>Ascomycota</taxon>
        <taxon>Pezizomycotina</taxon>
        <taxon>Sordariomycetes</taxon>
        <taxon>Hypocreomycetidae</taxon>
        <taxon>Hypocreales</taxon>
        <taxon>Nectriaceae</taxon>
        <taxon>Fusarium</taxon>
        <taxon>Fusarium fujikuroi species complex</taxon>
    </lineage>
</organism>
<dbReference type="PANTHER" id="PTHR11496">
    <property type="entry name" value="ALCOHOL DEHYDROGENASE"/>
    <property type="match status" value="1"/>
</dbReference>
<reference evidence="5 6" key="1">
    <citation type="submission" date="2020-05" db="EMBL/GenBank/DDBJ databases">
        <title>Identification and distribution of gene clusters putatively required for synthesis of sphingolipid metabolism inhibitors in phylogenetically diverse species of the filamentous fungus Fusarium.</title>
        <authorList>
            <person name="Kim H.-S."/>
            <person name="Busman M."/>
            <person name="Brown D.W."/>
            <person name="Divon H."/>
            <person name="Uhlig S."/>
            <person name="Proctor R.H."/>
        </authorList>
    </citation>
    <scope>NUCLEOTIDE SEQUENCE [LARGE SCALE GENOMIC DNA]</scope>
    <source>
        <strain evidence="5 6">NRRL 66243</strain>
    </source>
</reference>
<dbReference type="PANTHER" id="PTHR11496:SF105">
    <property type="entry name" value="REDUCTASE, PUTATIVE (AFU_ORTHOLOGUE AFUA_6G07090)-RELATED"/>
    <property type="match status" value="1"/>
</dbReference>
<evidence type="ECO:0000259" key="4">
    <source>
        <dbReference type="Pfam" id="PF25137"/>
    </source>
</evidence>
<dbReference type="Pfam" id="PF25137">
    <property type="entry name" value="ADH_Fe_C"/>
    <property type="match status" value="1"/>
</dbReference>
<dbReference type="GO" id="GO:0018506">
    <property type="term" value="F:maleylacetate reductase activity"/>
    <property type="evidence" value="ECO:0007669"/>
    <property type="project" value="InterPro"/>
</dbReference>
<dbReference type="Gene3D" id="3.40.50.1970">
    <property type="match status" value="1"/>
</dbReference>
<sequence length="367" mass="38916">MLYAWTPQPGLNEPSYLWLGQCHKACTKLPAEIKRLNVSRPVLLCTPGKRHLTDQLSAIIENASLEVAGTFAHATVHTPVSVTERATAFLGPVSADCVVSIGGGSVVGLGKAISIRSGVPHSSIPTTYSGSEMTPILGETQNGIKTTRSDPKILPAVVIYDVDLTLTLPPIICSTSGINAIAHAVEALYAQNAKPITSILALEGIKALAEALPQIVENPDSNAPRDQALYGAWLCGTVLGNSSMGLHHKICHTLGGSFGLPHAETHTVLLPHPLSYNAPCILDRMAKLAAVLPGSDGDALKGLELLLGKLPVPRGLKDLGMKESDIEKAAQIATSNQYPNPRPLEHKWILELLRRAWAGEPAEATLQ</sequence>
<dbReference type="OrthoDB" id="3360544at2759"/>
<dbReference type="GeneID" id="59306615"/>
<dbReference type="InterPro" id="IPR034786">
    <property type="entry name" value="MAR"/>
</dbReference>
<dbReference type="GO" id="GO:0046872">
    <property type="term" value="F:metal ion binding"/>
    <property type="evidence" value="ECO:0007669"/>
    <property type="project" value="InterPro"/>
</dbReference>
<feature type="domain" description="Fe-containing alcohol dehydrogenase-like C-terminal" evidence="4">
    <location>
        <begin position="175"/>
        <end position="357"/>
    </location>
</feature>
<dbReference type="GO" id="GO:0004022">
    <property type="term" value="F:alcohol dehydrogenase (NAD+) activity"/>
    <property type="evidence" value="ECO:0007669"/>
    <property type="project" value="TreeGrafter"/>
</dbReference>
<keyword evidence="1" id="KW-0560">Oxidoreductase</keyword>
<protein>
    <submittedName>
        <fullName evidence="5">ADH4-alcohol dehydrogenase IV</fullName>
    </submittedName>
</protein>
<evidence type="ECO:0000259" key="3">
    <source>
        <dbReference type="Pfam" id="PF00465"/>
    </source>
</evidence>
<keyword evidence="2" id="KW-0520">NAD</keyword>
<dbReference type="CDD" id="cd08177">
    <property type="entry name" value="MAR"/>
    <property type="match status" value="1"/>
</dbReference>
<dbReference type="EMBL" id="JAAQRI010000154">
    <property type="protein sequence ID" value="KAF5632279.1"/>
    <property type="molecule type" value="Genomic_DNA"/>
</dbReference>
<evidence type="ECO:0000256" key="2">
    <source>
        <dbReference type="ARBA" id="ARBA00023027"/>
    </source>
</evidence>
<dbReference type="GO" id="GO:0005739">
    <property type="term" value="C:mitochondrion"/>
    <property type="evidence" value="ECO:0007669"/>
    <property type="project" value="TreeGrafter"/>
</dbReference>
<accession>A0A8H5RFH2</accession>
<dbReference type="InterPro" id="IPR056798">
    <property type="entry name" value="ADH_Fe_C"/>
</dbReference>
<dbReference type="InterPro" id="IPR001670">
    <property type="entry name" value="ADH_Fe/GldA"/>
</dbReference>
<dbReference type="Proteomes" id="UP000530670">
    <property type="component" value="Unassembled WGS sequence"/>
</dbReference>
<evidence type="ECO:0000256" key="1">
    <source>
        <dbReference type="ARBA" id="ARBA00023002"/>
    </source>
</evidence>
<comment type="caution">
    <text evidence="5">The sequence shown here is derived from an EMBL/GenBank/DDBJ whole genome shotgun (WGS) entry which is preliminary data.</text>
</comment>
<gene>
    <name evidence="5" type="ORF">FTJAE_7611</name>
</gene>
<dbReference type="InterPro" id="IPR039697">
    <property type="entry name" value="Alcohol_dehydrogenase_Fe"/>
</dbReference>
<evidence type="ECO:0000313" key="5">
    <source>
        <dbReference type="EMBL" id="KAF5632279.1"/>
    </source>
</evidence>
<dbReference type="AlphaFoldDB" id="A0A8H5RFH2"/>
<evidence type="ECO:0000313" key="6">
    <source>
        <dbReference type="Proteomes" id="UP000530670"/>
    </source>
</evidence>
<dbReference type="Gene3D" id="1.20.1090.10">
    <property type="entry name" value="Dehydroquinate synthase-like - alpha domain"/>
    <property type="match status" value="1"/>
</dbReference>
<feature type="domain" description="Alcohol dehydrogenase iron-type/glycerol dehydrogenase GldA" evidence="3">
    <location>
        <begin position="24"/>
        <end position="161"/>
    </location>
</feature>
<name>A0A8H5RFH2_9HYPO</name>
<dbReference type="SUPFAM" id="SSF56796">
    <property type="entry name" value="Dehydroquinate synthase-like"/>
    <property type="match status" value="1"/>
</dbReference>
<keyword evidence="6" id="KW-1185">Reference proteome</keyword>
<dbReference type="RefSeq" id="XP_037205331.1">
    <property type="nucleotide sequence ID" value="XM_037354345.1"/>
</dbReference>